<dbReference type="GO" id="GO:0003724">
    <property type="term" value="F:RNA helicase activity"/>
    <property type="evidence" value="ECO:0007669"/>
    <property type="project" value="UniProtKB-EC"/>
</dbReference>
<dbReference type="GO" id="GO:0005730">
    <property type="term" value="C:nucleolus"/>
    <property type="evidence" value="ECO:0007669"/>
    <property type="project" value="UniProtKB-SubCell"/>
</dbReference>
<keyword evidence="4" id="KW-0378">Hydrolase</keyword>
<protein>
    <submittedName>
        <fullName evidence="10">DDX21</fullName>
    </submittedName>
</protein>
<dbReference type="Proteomes" id="UP000593567">
    <property type="component" value="Unassembled WGS sequence"/>
</dbReference>
<dbReference type="GO" id="GO:0005524">
    <property type="term" value="F:ATP binding"/>
    <property type="evidence" value="ECO:0007669"/>
    <property type="project" value="UniProtKB-KW"/>
</dbReference>
<evidence type="ECO:0000256" key="1">
    <source>
        <dbReference type="ARBA" id="ARBA00004496"/>
    </source>
</evidence>
<evidence type="ECO:0000256" key="2">
    <source>
        <dbReference type="ARBA" id="ARBA00006517"/>
    </source>
</evidence>
<dbReference type="GO" id="GO:0003723">
    <property type="term" value="F:RNA binding"/>
    <property type="evidence" value="ECO:0007669"/>
    <property type="project" value="UniProtKB-KW"/>
</dbReference>
<evidence type="ECO:0000256" key="7">
    <source>
        <dbReference type="SAM" id="MobiDB-lite"/>
    </source>
</evidence>
<evidence type="ECO:0000256" key="3">
    <source>
        <dbReference type="ARBA" id="ARBA00022741"/>
    </source>
</evidence>
<evidence type="ECO:0000256" key="4">
    <source>
        <dbReference type="ARBA" id="ARBA00022801"/>
    </source>
</evidence>
<dbReference type="Pfam" id="PF00270">
    <property type="entry name" value="DEAD"/>
    <property type="match status" value="1"/>
</dbReference>
<feature type="domain" description="Helicase ATP-binding" evidence="8">
    <location>
        <begin position="137"/>
        <end position="319"/>
    </location>
</feature>
<dbReference type="InterPro" id="IPR012562">
    <property type="entry name" value="GUCT"/>
</dbReference>
<keyword evidence="5" id="KW-0347">Helicase</keyword>
<reference evidence="10" key="1">
    <citation type="submission" date="2020-06" db="EMBL/GenBank/DDBJ databases">
        <title>Draft genome of Bugula neritina, a colonial animal packing powerful symbionts and potential medicines.</title>
        <authorList>
            <person name="Rayko M."/>
        </authorList>
    </citation>
    <scope>NUCLEOTIDE SEQUENCE [LARGE SCALE GENOMIC DNA]</scope>
    <source>
        <strain evidence="10">Kwan_BN1</strain>
    </source>
</reference>
<feature type="region of interest" description="Disordered" evidence="7">
    <location>
        <begin position="1"/>
        <end position="50"/>
    </location>
</feature>
<gene>
    <name evidence="10" type="ORF">EB796_000670</name>
</gene>
<evidence type="ECO:0000313" key="10">
    <source>
        <dbReference type="EMBL" id="KAF6041029.1"/>
    </source>
</evidence>
<keyword evidence="11" id="KW-1185">Reference proteome</keyword>
<name>A0A7J7KSB1_BUGNE</name>
<dbReference type="Gene3D" id="3.30.70.2280">
    <property type="match status" value="1"/>
</dbReference>
<organism evidence="10 11">
    <name type="scientific">Bugula neritina</name>
    <name type="common">Brown bryozoan</name>
    <name type="synonym">Sertularia neritina</name>
    <dbReference type="NCBI Taxonomy" id="10212"/>
    <lineage>
        <taxon>Eukaryota</taxon>
        <taxon>Metazoa</taxon>
        <taxon>Spiralia</taxon>
        <taxon>Lophotrochozoa</taxon>
        <taxon>Bryozoa</taxon>
        <taxon>Gymnolaemata</taxon>
        <taxon>Cheilostomatida</taxon>
        <taxon>Flustrina</taxon>
        <taxon>Buguloidea</taxon>
        <taxon>Bugulidae</taxon>
        <taxon>Bugula</taxon>
    </lineage>
</organism>
<evidence type="ECO:0000256" key="5">
    <source>
        <dbReference type="ARBA" id="ARBA00022806"/>
    </source>
</evidence>
<dbReference type="AlphaFoldDB" id="A0A7J7KSB1"/>
<sequence length="680" mass="75715">MKLPAADYTEENKQDVKVKTPKSKKVKGEKKVNSDVVQEALKKPRTRSVSLTLSDNGIEDSLTKAYVSPDKAVKKKKVKKTEKSEDQSVENGKEAVDEIPSEHKEGQFSNFPIRAKTIEKLQARGIKYLFPVQVKTFQKVLEGKDVIAKARTGTGKTLAFALPLVEKLETELPQKHRGRPPRVIVLAPTRELVNQVCKDFKSLTSSTLLSIHAFYGGVPFHPQEQALRNGIDILIGTPGRVLDWVNKNKLNTGQLQHVVLDEVDQMLDMGFADDVEQIISHSYQKGDADKQPQTLFFSATLPDWVKKTAAKYMQTMPPVIDLVGNSVNQTAKNVKHLAIRSYYSNRASDISRIIQFYSGESGRVMVFCETKKDVDELAMCPDIKQNKEKLHGDVKQAARESVLAQFRAGSVKVLITTNVAARGLDIKEVDVVIQTNPPTDIESYIHRSGRTGRAGKSGISICLYNPRNEGDLFRVERAARISFERVNLPSHDQLASRGIKEIISSMGQIDGEIIDKFRETAEELISARGPVETAAMLIAIATGNTKVKHQSLINSREGFVTYLYTTTATMRFKGYVYNVLNNRCPDISGSINSLTLTNDMKGAAFDLSQEDSAKYEASLLFEGKSDSIVKAKELPQLKSYVPPTGYAPSKGPRANGYGGFKRSFQRDNYYQPQNKKTKFD</sequence>
<dbReference type="CDD" id="cd18787">
    <property type="entry name" value="SF2_C_DEAD"/>
    <property type="match status" value="1"/>
</dbReference>
<dbReference type="GO" id="GO:0005829">
    <property type="term" value="C:cytosol"/>
    <property type="evidence" value="ECO:0007669"/>
    <property type="project" value="TreeGrafter"/>
</dbReference>
<dbReference type="SUPFAM" id="SSF52540">
    <property type="entry name" value="P-loop containing nucleoside triphosphate hydrolases"/>
    <property type="match status" value="1"/>
</dbReference>
<dbReference type="PANTHER" id="PTHR47959:SF19">
    <property type="entry name" value="NUCLEOLAR RNA HELICASE 2-A"/>
    <property type="match status" value="1"/>
</dbReference>
<dbReference type="InterPro" id="IPR035979">
    <property type="entry name" value="RBD_domain_sf"/>
</dbReference>
<comment type="similarity">
    <text evidence="2">Belongs to the DEAD box helicase family. DDX21/DDX50 subfamily.</text>
</comment>
<comment type="subcellular location">
    <subcellularLocation>
        <location evidence="1">Cytoplasm</location>
    </subcellularLocation>
</comment>
<dbReference type="PROSITE" id="PS51194">
    <property type="entry name" value="HELICASE_CTER"/>
    <property type="match status" value="1"/>
</dbReference>
<dbReference type="InterPro" id="IPR014001">
    <property type="entry name" value="Helicase_ATP-bd"/>
</dbReference>
<dbReference type="OrthoDB" id="4255at2759"/>
<feature type="domain" description="Helicase C-terminal" evidence="9">
    <location>
        <begin position="349"/>
        <end position="525"/>
    </location>
</feature>
<feature type="compositionally biased region" description="Basic residues" evidence="7">
    <location>
        <begin position="19"/>
        <end position="28"/>
    </location>
</feature>
<dbReference type="SMART" id="SM00490">
    <property type="entry name" value="HELICc"/>
    <property type="match status" value="1"/>
</dbReference>
<dbReference type="PROSITE" id="PS51192">
    <property type="entry name" value="HELICASE_ATP_BIND_1"/>
    <property type="match status" value="1"/>
</dbReference>
<keyword evidence="3" id="KW-0547">Nucleotide-binding</keyword>
<dbReference type="CDD" id="cd12937">
    <property type="entry name" value="GUCT_RH7_like"/>
    <property type="match status" value="1"/>
</dbReference>
<dbReference type="InterPro" id="IPR011545">
    <property type="entry name" value="DEAD/DEAH_box_helicase_dom"/>
</dbReference>
<proteinExistence type="inferred from homology"/>
<dbReference type="SMART" id="SM00487">
    <property type="entry name" value="DEXDc"/>
    <property type="match status" value="1"/>
</dbReference>
<dbReference type="Gene3D" id="3.40.50.300">
    <property type="entry name" value="P-loop containing nucleotide triphosphate hydrolases"/>
    <property type="match status" value="2"/>
</dbReference>
<feature type="region of interest" description="Disordered" evidence="7">
    <location>
        <begin position="73"/>
        <end position="103"/>
    </location>
</feature>
<dbReference type="InterPro" id="IPR050079">
    <property type="entry name" value="DEAD_box_RNA_helicase"/>
</dbReference>
<feature type="region of interest" description="Disordered" evidence="7">
    <location>
        <begin position="641"/>
        <end position="680"/>
    </location>
</feature>
<dbReference type="InterPro" id="IPR001650">
    <property type="entry name" value="Helicase_C-like"/>
</dbReference>
<dbReference type="PANTHER" id="PTHR47959">
    <property type="entry name" value="ATP-DEPENDENT RNA HELICASE RHLE-RELATED"/>
    <property type="match status" value="1"/>
</dbReference>
<evidence type="ECO:0000259" key="9">
    <source>
        <dbReference type="PROSITE" id="PS51194"/>
    </source>
</evidence>
<dbReference type="Pfam" id="PF00271">
    <property type="entry name" value="Helicase_C"/>
    <property type="match status" value="1"/>
</dbReference>
<evidence type="ECO:0000256" key="6">
    <source>
        <dbReference type="ARBA" id="ARBA00022840"/>
    </source>
</evidence>
<evidence type="ECO:0000313" key="11">
    <source>
        <dbReference type="Proteomes" id="UP000593567"/>
    </source>
</evidence>
<dbReference type="Pfam" id="PF08152">
    <property type="entry name" value="GUCT"/>
    <property type="match status" value="1"/>
</dbReference>
<keyword evidence="6" id="KW-0067">ATP-binding</keyword>
<accession>A0A7J7KSB1</accession>
<dbReference type="SUPFAM" id="SSF54928">
    <property type="entry name" value="RNA-binding domain, RBD"/>
    <property type="match status" value="1"/>
</dbReference>
<dbReference type="GO" id="GO:0016787">
    <property type="term" value="F:hydrolase activity"/>
    <property type="evidence" value="ECO:0007669"/>
    <property type="project" value="UniProtKB-KW"/>
</dbReference>
<dbReference type="InterPro" id="IPR027417">
    <property type="entry name" value="P-loop_NTPase"/>
</dbReference>
<evidence type="ECO:0000259" key="8">
    <source>
        <dbReference type="PROSITE" id="PS51192"/>
    </source>
</evidence>
<comment type="caution">
    <text evidence="10">The sequence shown here is derived from an EMBL/GenBank/DDBJ whole genome shotgun (WGS) entry which is preliminary data.</text>
</comment>
<dbReference type="EMBL" id="VXIV02000088">
    <property type="protein sequence ID" value="KAF6041029.1"/>
    <property type="molecule type" value="Genomic_DNA"/>
</dbReference>
<feature type="compositionally biased region" description="Basic and acidic residues" evidence="7">
    <location>
        <begin position="81"/>
        <end position="103"/>
    </location>
</feature>